<accession>A0A2S2C794</accession>
<dbReference type="Pfam" id="PF04183">
    <property type="entry name" value="IucA_IucC"/>
    <property type="match status" value="1"/>
</dbReference>
<dbReference type="Pfam" id="PF06276">
    <property type="entry name" value="FhuF"/>
    <property type="match status" value="1"/>
</dbReference>
<dbReference type="Gene3D" id="1.10.510.40">
    <property type="match status" value="1"/>
</dbReference>
<evidence type="ECO:0008006" key="7">
    <source>
        <dbReference type="Google" id="ProtNLM"/>
    </source>
</evidence>
<sequence>MTHPLVPAPYLTVPTASHTSADLISAHTLLGCLVREVTGPDGQIAIDSDHLLIRLPHTGELLRARLRRTSTVGAHRFDGPVEQHDDGIGWLPVELDALAALIAAELTARTGYGNDEFAGQVRASRDALDDILTARPADPQRSTTQPAADYLDSEQGLIAGHARHPAPKWRSGDPGQWRRHSPETRTCFPMHWLAVPEELVHEHAVGGDFDQHAETATLLGPGHERVPAGCRPLPVHPWQFRLLSTDPRLGPVLGAALAGGAVHDLGQCGAPLHPTASVRTLYQPEADLFLKTSLHVRITNCLRKNASYELAGAVELTRLLTEPFAEVARAHPGFAFLPEPAARSVDLPDRYGSAQERHELLEGLGVIVRAGISGHLSPGERAHLAATLAAAQPDPAGTRTRLADLAEAAGTADPVHWARQWWRRYLALLVPPVLRLWAEYGIVLEPHPQNVLVVVAADGMPTRVLARDLEGTKLLADRHTATLAGLPSDLAHAVAYDEERGWNRIAYCLFVNHLTEMAGALADLAHGSAPHMCRFEDELWDMLGDVVAHASAELGHPPRLRALLAGVPLPAKANLLVRWARDADRRAGYVAFANPFGADPTDPNPFGGTR</sequence>
<keyword evidence="6" id="KW-1185">Reference proteome</keyword>
<dbReference type="GO" id="GO:0016881">
    <property type="term" value="F:acid-amino acid ligase activity"/>
    <property type="evidence" value="ECO:0007669"/>
    <property type="project" value="UniProtKB-ARBA"/>
</dbReference>
<dbReference type="Proteomes" id="UP000245711">
    <property type="component" value="Plasmid pRB29"/>
</dbReference>
<evidence type="ECO:0000256" key="2">
    <source>
        <dbReference type="ARBA" id="ARBA00007832"/>
    </source>
</evidence>
<evidence type="ECO:0000313" key="6">
    <source>
        <dbReference type="Proteomes" id="UP000245711"/>
    </source>
</evidence>
<dbReference type="OrthoDB" id="495728at2"/>
<evidence type="ECO:0000313" key="5">
    <source>
        <dbReference type="EMBL" id="AWK76746.1"/>
    </source>
</evidence>
<dbReference type="PANTHER" id="PTHR34384">
    <property type="entry name" value="L-2,3-DIAMINOPROPANOATE--CITRATE LIGASE"/>
    <property type="match status" value="1"/>
</dbReference>
<dbReference type="PANTHER" id="PTHR34384:SF5">
    <property type="entry name" value="L-2,3-DIAMINOPROPANOATE--CITRATE LIGASE"/>
    <property type="match status" value="1"/>
</dbReference>
<dbReference type="InterPro" id="IPR037455">
    <property type="entry name" value="LucA/IucC-like"/>
</dbReference>
<feature type="domain" description="Aerobactin siderophore biosynthesis IucA/IucC-like C-terminal" evidence="4">
    <location>
        <begin position="420"/>
        <end position="586"/>
    </location>
</feature>
<proteinExistence type="inferred from homology"/>
<evidence type="ECO:0000259" key="3">
    <source>
        <dbReference type="Pfam" id="PF04183"/>
    </source>
</evidence>
<dbReference type="KEGG" id="roz:CBI38_35515"/>
<comment type="pathway">
    <text evidence="1">Siderophore biosynthesis.</text>
</comment>
<comment type="similarity">
    <text evidence="2">Belongs to the IucA/IucC family.</text>
</comment>
<dbReference type="InterPro" id="IPR007310">
    <property type="entry name" value="Aerobactin_biosyn_IucA/IucC_N"/>
</dbReference>
<dbReference type="InterPro" id="IPR022770">
    <property type="entry name" value="IucA/IucC-like_C"/>
</dbReference>
<geneLocation type="plasmid" evidence="6">
    <name>prb29</name>
</geneLocation>
<feature type="domain" description="Aerobactin siderophore biosynthesis IucA/IucC N-terminal" evidence="3">
    <location>
        <begin position="149"/>
        <end position="389"/>
    </location>
</feature>
<evidence type="ECO:0000259" key="4">
    <source>
        <dbReference type="Pfam" id="PF06276"/>
    </source>
</evidence>
<keyword evidence="5" id="KW-0614">Plasmid</keyword>
<evidence type="ECO:0000256" key="1">
    <source>
        <dbReference type="ARBA" id="ARBA00004924"/>
    </source>
</evidence>
<dbReference type="RefSeq" id="WP_109336163.1">
    <property type="nucleotide sequence ID" value="NZ_CP021356.1"/>
</dbReference>
<organism evidence="5 6">
    <name type="scientific">Rhodococcus oxybenzonivorans</name>
    <dbReference type="NCBI Taxonomy" id="1990687"/>
    <lineage>
        <taxon>Bacteria</taxon>
        <taxon>Bacillati</taxon>
        <taxon>Actinomycetota</taxon>
        <taxon>Actinomycetes</taxon>
        <taxon>Mycobacteriales</taxon>
        <taxon>Nocardiaceae</taxon>
        <taxon>Rhodococcus</taxon>
    </lineage>
</organism>
<gene>
    <name evidence="5" type="ORF">CBI38_35515</name>
</gene>
<protein>
    <recommendedName>
        <fullName evidence="7">Siderophore synthetase component</fullName>
    </recommendedName>
</protein>
<reference evidence="5 6" key="1">
    <citation type="submission" date="2017-05" db="EMBL/GenBank/DDBJ databases">
        <title>Isolation of Rhodococcus sp. S2-17 biodegrading of BP-3.</title>
        <authorList>
            <person name="Lee Y."/>
            <person name="Kim K.H."/>
            <person name="Chun B.H."/>
            <person name="Jung H.S."/>
            <person name="Jeon C.O."/>
        </authorList>
    </citation>
    <scope>NUCLEOTIDE SEQUENCE [LARGE SCALE GENOMIC DNA]</scope>
    <source>
        <strain evidence="5 6">S2-17</strain>
        <plasmid evidence="6">prb29</plasmid>
    </source>
</reference>
<dbReference type="EMBL" id="CP021356">
    <property type="protein sequence ID" value="AWK76746.1"/>
    <property type="molecule type" value="Genomic_DNA"/>
</dbReference>
<dbReference type="GO" id="GO:0019290">
    <property type="term" value="P:siderophore biosynthetic process"/>
    <property type="evidence" value="ECO:0007669"/>
    <property type="project" value="InterPro"/>
</dbReference>
<dbReference type="AlphaFoldDB" id="A0A2S2C794"/>
<name>A0A2S2C794_9NOCA</name>